<dbReference type="Gene3D" id="3.50.50.60">
    <property type="entry name" value="FAD/NAD(P)-binding domain"/>
    <property type="match status" value="1"/>
</dbReference>
<evidence type="ECO:0000256" key="1">
    <source>
        <dbReference type="ARBA" id="ARBA00022630"/>
    </source>
</evidence>
<dbReference type="InParanoid" id="A0A2P5EGX7"/>
<dbReference type="OrthoDB" id="66881at2759"/>
<keyword evidence="2" id="KW-0274">FAD</keyword>
<dbReference type="Proteomes" id="UP000237000">
    <property type="component" value="Unassembled WGS sequence"/>
</dbReference>
<keyword evidence="1" id="KW-0285">Flavoprotein</keyword>
<dbReference type="PANTHER" id="PTHR23023">
    <property type="entry name" value="DIMETHYLANILINE MONOOXYGENASE"/>
    <property type="match status" value="1"/>
</dbReference>
<accession>A0A2P5EGX7</accession>
<evidence type="ECO:0000313" key="4">
    <source>
        <dbReference type="EMBL" id="PON84801.1"/>
    </source>
</evidence>
<evidence type="ECO:0000256" key="3">
    <source>
        <dbReference type="ARBA" id="ARBA00023002"/>
    </source>
</evidence>
<dbReference type="AlphaFoldDB" id="A0A2P5EGX7"/>
<comment type="caution">
    <text evidence="4">The sequence shown here is derived from an EMBL/GenBank/DDBJ whole genome shotgun (WGS) entry which is preliminary data.</text>
</comment>
<dbReference type="EMBL" id="JXTC01000156">
    <property type="protein sequence ID" value="PON84801.1"/>
    <property type="molecule type" value="Genomic_DNA"/>
</dbReference>
<dbReference type="STRING" id="63057.A0A2P5EGX7"/>
<gene>
    <name evidence="4" type="ORF">TorRG33x02_193530</name>
</gene>
<sequence length="143" mass="16996">MELQSKWVAQVLSGKVLLPNEDEMMASTNEFYRKMQELGLPKRSTHFMLPYQLGYQNWLCAQIGLPPLENWKLKMYEESLKNLIEMRDGYKDQWDDAYWEGIIKVFIFLLIYCDPFHDIASPIFNFFLLLLQLIYLKSKSLSV</sequence>
<evidence type="ECO:0000313" key="5">
    <source>
        <dbReference type="Proteomes" id="UP000237000"/>
    </source>
</evidence>
<dbReference type="InterPro" id="IPR050346">
    <property type="entry name" value="FMO-like"/>
</dbReference>
<reference evidence="5" key="1">
    <citation type="submission" date="2016-06" db="EMBL/GenBank/DDBJ databases">
        <title>Parallel loss of symbiosis genes in relatives of nitrogen-fixing non-legume Parasponia.</title>
        <authorList>
            <person name="Van Velzen R."/>
            <person name="Holmer R."/>
            <person name="Bu F."/>
            <person name="Rutten L."/>
            <person name="Van Zeijl A."/>
            <person name="Liu W."/>
            <person name="Santuari L."/>
            <person name="Cao Q."/>
            <person name="Sharma T."/>
            <person name="Shen D."/>
            <person name="Roswanjaya Y."/>
            <person name="Wardhani T."/>
            <person name="Kalhor M.S."/>
            <person name="Jansen J."/>
            <person name="Van den Hoogen J."/>
            <person name="Gungor B."/>
            <person name="Hartog M."/>
            <person name="Hontelez J."/>
            <person name="Verver J."/>
            <person name="Yang W.-C."/>
            <person name="Schijlen E."/>
            <person name="Repin R."/>
            <person name="Schilthuizen M."/>
            <person name="Schranz E."/>
            <person name="Heidstra R."/>
            <person name="Miyata K."/>
            <person name="Fedorova E."/>
            <person name="Kohlen W."/>
            <person name="Bisseling T."/>
            <person name="Smit S."/>
            <person name="Geurts R."/>
        </authorList>
    </citation>
    <scope>NUCLEOTIDE SEQUENCE [LARGE SCALE GENOMIC DNA]</scope>
    <source>
        <strain evidence="5">cv. RG33-2</strain>
    </source>
</reference>
<evidence type="ECO:0000256" key="2">
    <source>
        <dbReference type="ARBA" id="ARBA00022827"/>
    </source>
</evidence>
<dbReference type="InterPro" id="IPR036188">
    <property type="entry name" value="FAD/NAD-bd_sf"/>
</dbReference>
<protein>
    <submittedName>
        <fullName evidence="4">FAD/NAD(P)-binding domain containing protein</fullName>
    </submittedName>
</protein>
<dbReference type="SUPFAM" id="SSF51905">
    <property type="entry name" value="FAD/NAD(P)-binding domain"/>
    <property type="match status" value="1"/>
</dbReference>
<keyword evidence="3" id="KW-0560">Oxidoreductase</keyword>
<dbReference type="GO" id="GO:0016491">
    <property type="term" value="F:oxidoreductase activity"/>
    <property type="evidence" value="ECO:0007669"/>
    <property type="project" value="UniProtKB-KW"/>
</dbReference>
<keyword evidence="5" id="KW-1185">Reference proteome</keyword>
<name>A0A2P5EGX7_TREOI</name>
<proteinExistence type="predicted"/>
<organism evidence="4 5">
    <name type="scientific">Trema orientale</name>
    <name type="common">Charcoal tree</name>
    <name type="synonym">Celtis orientalis</name>
    <dbReference type="NCBI Taxonomy" id="63057"/>
    <lineage>
        <taxon>Eukaryota</taxon>
        <taxon>Viridiplantae</taxon>
        <taxon>Streptophyta</taxon>
        <taxon>Embryophyta</taxon>
        <taxon>Tracheophyta</taxon>
        <taxon>Spermatophyta</taxon>
        <taxon>Magnoliopsida</taxon>
        <taxon>eudicotyledons</taxon>
        <taxon>Gunneridae</taxon>
        <taxon>Pentapetalae</taxon>
        <taxon>rosids</taxon>
        <taxon>fabids</taxon>
        <taxon>Rosales</taxon>
        <taxon>Cannabaceae</taxon>
        <taxon>Trema</taxon>
    </lineage>
</organism>